<dbReference type="InterPro" id="IPR003673">
    <property type="entry name" value="CoA-Trfase_fam_III"/>
</dbReference>
<dbReference type="AlphaFoldDB" id="A0A9W8CWQ0"/>
<evidence type="ECO:0000313" key="3">
    <source>
        <dbReference type="EMBL" id="KAJ1726211.1"/>
    </source>
</evidence>
<dbReference type="InterPro" id="IPR044855">
    <property type="entry name" value="CoA-Trfase_III_dom3_sf"/>
</dbReference>
<reference evidence="3" key="1">
    <citation type="submission" date="2022-07" db="EMBL/GenBank/DDBJ databases">
        <title>Phylogenomic reconstructions and comparative analyses of Kickxellomycotina fungi.</title>
        <authorList>
            <person name="Reynolds N.K."/>
            <person name="Stajich J.E."/>
            <person name="Barry K."/>
            <person name="Grigoriev I.V."/>
            <person name="Crous P."/>
            <person name="Smith M.E."/>
        </authorList>
    </citation>
    <scope>NUCLEOTIDE SEQUENCE</scope>
    <source>
        <strain evidence="3">BCRC 34381</strain>
    </source>
</reference>
<gene>
    <name evidence="3" type="ORF">LPJ61_005347</name>
</gene>
<accession>A0A9W8CWQ0</accession>
<organism evidence="3 4">
    <name type="scientific">Coemansia biformis</name>
    <dbReference type="NCBI Taxonomy" id="1286918"/>
    <lineage>
        <taxon>Eukaryota</taxon>
        <taxon>Fungi</taxon>
        <taxon>Fungi incertae sedis</taxon>
        <taxon>Zoopagomycota</taxon>
        <taxon>Kickxellomycotina</taxon>
        <taxon>Kickxellomycetes</taxon>
        <taxon>Kickxellales</taxon>
        <taxon>Kickxellaceae</taxon>
        <taxon>Coemansia</taxon>
    </lineage>
</organism>
<proteinExistence type="inferred from homology"/>
<dbReference type="Gene3D" id="3.90.640.90">
    <property type="entry name" value="Anti-proliferative protein, N-terminal domain"/>
    <property type="match status" value="1"/>
</dbReference>
<dbReference type="Gene3D" id="3.30.1540.10">
    <property type="entry name" value="formyl-coa transferase, domain 3"/>
    <property type="match status" value="1"/>
</dbReference>
<dbReference type="OrthoDB" id="5863171at2759"/>
<comment type="caution">
    <text evidence="3">The sequence shown here is derived from an EMBL/GenBank/DDBJ whole genome shotgun (WGS) entry which is preliminary data.</text>
</comment>
<keyword evidence="2" id="KW-0808">Transferase</keyword>
<dbReference type="InterPro" id="IPR050483">
    <property type="entry name" value="CoA-transferase_III_domain"/>
</dbReference>
<evidence type="ECO:0000313" key="4">
    <source>
        <dbReference type="Proteomes" id="UP001143981"/>
    </source>
</evidence>
<dbReference type="GO" id="GO:0047369">
    <property type="term" value="F:succinate-hydroxymethylglutarate CoA-transferase activity"/>
    <property type="evidence" value="ECO:0007669"/>
    <property type="project" value="TreeGrafter"/>
</dbReference>
<dbReference type="InterPro" id="IPR036054">
    <property type="entry name" value="BTG-like_sf"/>
</dbReference>
<dbReference type="Gene3D" id="3.40.50.10540">
    <property type="entry name" value="Crotonobetainyl-coa:carnitine coa-transferase, domain 1"/>
    <property type="match status" value="1"/>
</dbReference>
<dbReference type="SUPFAM" id="SSF89796">
    <property type="entry name" value="CoA-transferase family III (CaiB/BaiF)"/>
    <property type="match status" value="1"/>
</dbReference>
<dbReference type="GO" id="GO:0005739">
    <property type="term" value="C:mitochondrion"/>
    <property type="evidence" value="ECO:0007669"/>
    <property type="project" value="TreeGrafter"/>
</dbReference>
<protein>
    <recommendedName>
        <fullName evidence="5">CoA-transferase family III</fullName>
    </recommendedName>
</protein>
<dbReference type="SUPFAM" id="SSF160696">
    <property type="entry name" value="BTG domain-like"/>
    <property type="match status" value="1"/>
</dbReference>
<feature type="non-terminal residue" evidence="3">
    <location>
        <position position="565"/>
    </location>
</feature>
<dbReference type="Pfam" id="PF02515">
    <property type="entry name" value="CoA_transf_3"/>
    <property type="match status" value="1"/>
</dbReference>
<dbReference type="PANTHER" id="PTHR48207:SF3">
    <property type="entry name" value="SUCCINATE--HYDROXYMETHYLGLUTARATE COA-TRANSFERASE"/>
    <property type="match status" value="1"/>
</dbReference>
<evidence type="ECO:0008006" key="5">
    <source>
        <dbReference type="Google" id="ProtNLM"/>
    </source>
</evidence>
<dbReference type="Proteomes" id="UP001143981">
    <property type="component" value="Unassembled WGS sequence"/>
</dbReference>
<dbReference type="EMBL" id="JANBOI010001705">
    <property type="protein sequence ID" value="KAJ1726211.1"/>
    <property type="molecule type" value="Genomic_DNA"/>
</dbReference>
<evidence type="ECO:0000256" key="2">
    <source>
        <dbReference type="ARBA" id="ARBA00022679"/>
    </source>
</evidence>
<evidence type="ECO:0000256" key="1">
    <source>
        <dbReference type="ARBA" id="ARBA00008383"/>
    </source>
</evidence>
<dbReference type="InterPro" id="IPR023606">
    <property type="entry name" value="CoA-Trfase_III_dom_1_sf"/>
</dbReference>
<dbReference type="PANTHER" id="PTHR48207">
    <property type="entry name" value="SUCCINATE--HYDROXYMETHYLGLUTARATE COA-TRANSFERASE"/>
    <property type="match status" value="1"/>
</dbReference>
<comment type="similarity">
    <text evidence="1">Belongs to the CoA-transferase III family.</text>
</comment>
<keyword evidence="4" id="KW-1185">Reference proteome</keyword>
<sequence length="565" mass="60260">VLERWLPRDVIVWCDPYNVTYRIGDHGTVYTVFEDKRGLLESVKKSVAEKISRPGSDFVISPYTTPVVIRSADGVEISRRGGASTGGPAAITTPMSVNSAVHASPTKGANDLRRSAMSPLRHVSTFRPNRSTHSGAAGGEGQLPLAGIRVLDLTRVLAGPFCTMMLGDLGAEVIKVEHPQRGDDTRAWGPPFKEYVRAPAATGPTPPYAQPPPPFPGESAYYLCVNRNKQSVTIDMKCEAGRQIVRELARRADVLVENFVPGKLAAMGLGYENLRRENRGLVYASISGYGATGPYRTRPGYDVIVEAEAGLMHITGEEGGPPVKVGVAVTDIVTGLHTHSAILAALLARQRTGHGQHLDASLLQAQTSLLANVASNYLIGGQEAKRWGTRHASIAPYQVFATADGAVCIGAGNDTQFASLCAALDLRHLAVDPRFATNAARVASRATLIPLLEAAVGRRSTSDVLRLLEGRGMPFGPVNNIAQTFDHPQVHARGIVRQIDHPFVGPIRVVGPAVEYSAGPPPRAAPPPMLGQHTEHVLRAVLGYSDQQVAAAAHAGGVVVYGYNR</sequence>
<name>A0A9W8CWQ0_9FUNG</name>